<reference evidence="3 4" key="1">
    <citation type="submission" date="2018-09" db="EMBL/GenBank/DDBJ databases">
        <title>Altererythrobacter spongiae sp. nov., isolated from a marine sponge.</title>
        <authorList>
            <person name="Zhuang L."/>
            <person name="Luo L."/>
        </authorList>
    </citation>
    <scope>NUCLEOTIDE SEQUENCE [LARGE SCALE GENOMIC DNA]</scope>
    <source>
        <strain evidence="3 4">HN-Y73</strain>
    </source>
</reference>
<keyword evidence="4" id="KW-1185">Reference proteome</keyword>
<evidence type="ECO:0000256" key="1">
    <source>
        <dbReference type="SAM" id="Phobius"/>
    </source>
</evidence>
<feature type="transmembrane region" description="Helical" evidence="1">
    <location>
        <begin position="51"/>
        <end position="73"/>
    </location>
</feature>
<proteinExistence type="predicted"/>
<feature type="domain" description="YcxB-like C-terminal" evidence="2">
    <location>
        <begin position="126"/>
        <end position="179"/>
    </location>
</feature>
<dbReference type="InterPro" id="IPR025588">
    <property type="entry name" value="YcxB-like_C"/>
</dbReference>
<dbReference type="AlphaFoldDB" id="A0A420ELR7"/>
<dbReference type="Proteomes" id="UP000284395">
    <property type="component" value="Unassembled WGS sequence"/>
</dbReference>
<accession>A0A420ELR7</accession>
<name>A0A420ELR7_9SPHN</name>
<comment type="caution">
    <text evidence="3">The sequence shown here is derived from an EMBL/GenBank/DDBJ whole genome shotgun (WGS) entry which is preliminary data.</text>
</comment>
<evidence type="ECO:0000313" key="3">
    <source>
        <dbReference type="EMBL" id="RKF21621.1"/>
    </source>
</evidence>
<keyword evidence="1" id="KW-0812">Transmembrane</keyword>
<protein>
    <submittedName>
        <fullName evidence="3">YcxB family protein</fullName>
    </submittedName>
</protein>
<gene>
    <name evidence="3" type="ORF">D6851_06155</name>
</gene>
<keyword evidence="1" id="KW-0472">Membrane</keyword>
<dbReference type="OrthoDB" id="7432640at2"/>
<dbReference type="Pfam" id="PF14317">
    <property type="entry name" value="YcxB"/>
    <property type="match status" value="1"/>
</dbReference>
<evidence type="ECO:0000313" key="4">
    <source>
        <dbReference type="Proteomes" id="UP000284395"/>
    </source>
</evidence>
<dbReference type="EMBL" id="RAPF01000003">
    <property type="protein sequence ID" value="RKF21621.1"/>
    <property type="molecule type" value="Genomic_DNA"/>
</dbReference>
<organism evidence="3 4">
    <name type="scientific">Altericroceibacterium spongiae</name>
    <dbReference type="NCBI Taxonomy" id="2320269"/>
    <lineage>
        <taxon>Bacteria</taxon>
        <taxon>Pseudomonadati</taxon>
        <taxon>Pseudomonadota</taxon>
        <taxon>Alphaproteobacteria</taxon>
        <taxon>Sphingomonadales</taxon>
        <taxon>Erythrobacteraceae</taxon>
        <taxon>Altericroceibacterium</taxon>
    </lineage>
</organism>
<keyword evidence="1" id="KW-1133">Transmembrane helix</keyword>
<evidence type="ECO:0000259" key="2">
    <source>
        <dbReference type="Pfam" id="PF14317"/>
    </source>
</evidence>
<sequence length="204" mass="22699">MPKGLFLCAFAGKTKLMKAPTSPNIHYALSENDIIAAQRAWWMGAARWQSFIKFVAILWGVYAVMLVGLDLYAGEQPNMMVLLGVLPVSAVIVVILFAFGFLQSKRRARRAYREHKALTGEHIVSWNDEGILFTSPIGSSTLPWSGFYGWLDGPETLLLYQTHMMFNPLPKAILPPGAVSAIANRLRDAGVPERERFGFIRSDA</sequence>
<feature type="transmembrane region" description="Helical" evidence="1">
    <location>
        <begin position="79"/>
        <end position="102"/>
    </location>
</feature>